<dbReference type="Pfam" id="PF03193">
    <property type="entry name" value="RsgA_GTPase"/>
    <property type="match status" value="1"/>
</dbReference>
<evidence type="ECO:0000256" key="10">
    <source>
        <dbReference type="HAMAP-Rule" id="MF_01820"/>
    </source>
</evidence>
<dbReference type="InterPro" id="IPR010914">
    <property type="entry name" value="RsgA_GTPase_dom"/>
</dbReference>
<name>A0A9D1MA40_9FIRM</name>
<evidence type="ECO:0000259" key="12">
    <source>
        <dbReference type="PROSITE" id="PS51721"/>
    </source>
</evidence>
<feature type="domain" description="CP-type G" evidence="12">
    <location>
        <begin position="62"/>
        <end position="216"/>
    </location>
</feature>
<dbReference type="EC" id="3.6.1.-" evidence="10"/>
<comment type="similarity">
    <text evidence="10">Belongs to the TRAFAC class YlqF/YawG GTPase family. RsgA subfamily.</text>
</comment>
<gene>
    <name evidence="10 13" type="primary">rsgA</name>
    <name evidence="13" type="ORF">IAA61_01185</name>
</gene>
<dbReference type="CDD" id="cd01854">
    <property type="entry name" value="YjeQ_EngC"/>
    <property type="match status" value="1"/>
</dbReference>
<dbReference type="HAMAP" id="MF_01820">
    <property type="entry name" value="GTPase_RsgA"/>
    <property type="match status" value="1"/>
</dbReference>
<keyword evidence="5 10" id="KW-0547">Nucleotide-binding</keyword>
<dbReference type="InterPro" id="IPR030378">
    <property type="entry name" value="G_CP_dom"/>
</dbReference>
<feature type="binding site" evidence="10">
    <location>
        <position position="247"/>
    </location>
    <ligand>
        <name>Zn(2+)</name>
        <dbReference type="ChEBI" id="CHEBI:29105"/>
    </ligand>
</feature>
<dbReference type="InterPro" id="IPR027417">
    <property type="entry name" value="P-loop_NTPase"/>
</dbReference>
<evidence type="ECO:0000256" key="4">
    <source>
        <dbReference type="ARBA" id="ARBA00022730"/>
    </source>
</evidence>
<dbReference type="PANTHER" id="PTHR32120:SF11">
    <property type="entry name" value="SMALL RIBOSOMAL SUBUNIT BIOGENESIS GTPASE RSGA 1, MITOCHONDRIAL-RELATED"/>
    <property type="match status" value="1"/>
</dbReference>
<dbReference type="Gene3D" id="3.40.50.300">
    <property type="entry name" value="P-loop containing nucleotide triphosphate hydrolases"/>
    <property type="match status" value="1"/>
</dbReference>
<keyword evidence="7 10" id="KW-0862">Zinc</keyword>
<dbReference type="PROSITE" id="PS50936">
    <property type="entry name" value="ENGC_GTPASE"/>
    <property type="match status" value="1"/>
</dbReference>
<keyword evidence="1 10" id="KW-0963">Cytoplasm</keyword>
<feature type="domain" description="EngC GTPase" evidence="11">
    <location>
        <begin position="71"/>
        <end position="214"/>
    </location>
</feature>
<dbReference type="GO" id="GO:0019843">
    <property type="term" value="F:rRNA binding"/>
    <property type="evidence" value="ECO:0007669"/>
    <property type="project" value="UniProtKB-KW"/>
</dbReference>
<dbReference type="GO" id="GO:0046872">
    <property type="term" value="F:metal ion binding"/>
    <property type="evidence" value="ECO:0007669"/>
    <property type="project" value="UniProtKB-KW"/>
</dbReference>
<dbReference type="PANTHER" id="PTHR32120">
    <property type="entry name" value="SMALL RIBOSOMAL SUBUNIT BIOGENESIS GTPASE RSGA"/>
    <property type="match status" value="1"/>
</dbReference>
<evidence type="ECO:0000256" key="2">
    <source>
        <dbReference type="ARBA" id="ARBA00022517"/>
    </source>
</evidence>
<keyword evidence="3 10" id="KW-0479">Metal-binding</keyword>
<dbReference type="NCBIfam" id="TIGR00157">
    <property type="entry name" value="ribosome small subunit-dependent GTPase A"/>
    <property type="match status" value="1"/>
</dbReference>
<comment type="caution">
    <text evidence="13">The sequence shown here is derived from an EMBL/GenBank/DDBJ whole genome shotgun (WGS) entry which is preliminary data.</text>
</comment>
<evidence type="ECO:0000256" key="9">
    <source>
        <dbReference type="ARBA" id="ARBA00023134"/>
    </source>
</evidence>
<comment type="function">
    <text evidence="10">One of several proteins that assist in the late maturation steps of the functional core of the 30S ribosomal subunit. Helps release RbfA from mature subunits. May play a role in the assembly of ribosomal proteins into the subunit. Circularly permuted GTPase that catalyzes slow GTP hydrolysis, GTPase activity is stimulated by the 30S ribosomal subunit.</text>
</comment>
<dbReference type="Gene3D" id="2.40.50.140">
    <property type="entry name" value="Nucleic acid-binding proteins"/>
    <property type="match status" value="1"/>
</dbReference>
<organism evidence="13 14">
    <name type="scientific">Candidatus Ornithomonoglobus merdipullorum</name>
    <dbReference type="NCBI Taxonomy" id="2840895"/>
    <lineage>
        <taxon>Bacteria</taxon>
        <taxon>Bacillati</taxon>
        <taxon>Bacillota</taxon>
        <taxon>Clostridia</taxon>
        <taxon>Candidatus Ornithomonoglobus</taxon>
    </lineage>
</organism>
<evidence type="ECO:0000256" key="8">
    <source>
        <dbReference type="ARBA" id="ARBA00022884"/>
    </source>
</evidence>
<dbReference type="Gene3D" id="1.10.40.50">
    <property type="entry name" value="Probable gtpase engc, domain 3"/>
    <property type="match status" value="1"/>
</dbReference>
<dbReference type="SUPFAM" id="SSF52540">
    <property type="entry name" value="P-loop containing nucleoside triphosphate hydrolases"/>
    <property type="match status" value="1"/>
</dbReference>
<keyword evidence="6 10" id="KW-0378">Hydrolase</keyword>
<reference evidence="13" key="2">
    <citation type="journal article" date="2021" name="PeerJ">
        <title>Extensive microbial diversity within the chicken gut microbiome revealed by metagenomics and culture.</title>
        <authorList>
            <person name="Gilroy R."/>
            <person name="Ravi A."/>
            <person name="Getino M."/>
            <person name="Pursley I."/>
            <person name="Horton D.L."/>
            <person name="Alikhan N.F."/>
            <person name="Baker D."/>
            <person name="Gharbi K."/>
            <person name="Hall N."/>
            <person name="Watson M."/>
            <person name="Adriaenssens E.M."/>
            <person name="Foster-Nyarko E."/>
            <person name="Jarju S."/>
            <person name="Secka A."/>
            <person name="Antonio M."/>
            <person name="Oren A."/>
            <person name="Chaudhuri R.R."/>
            <person name="La Ragione R."/>
            <person name="Hildebrand F."/>
            <person name="Pallen M.J."/>
        </authorList>
    </citation>
    <scope>NUCLEOTIDE SEQUENCE</scope>
    <source>
        <strain evidence="13">USAMLcec3-3695</strain>
    </source>
</reference>
<evidence type="ECO:0000313" key="14">
    <source>
        <dbReference type="Proteomes" id="UP000824109"/>
    </source>
</evidence>
<dbReference type="SUPFAM" id="SSF50249">
    <property type="entry name" value="Nucleic acid-binding proteins"/>
    <property type="match status" value="1"/>
</dbReference>
<evidence type="ECO:0000256" key="3">
    <source>
        <dbReference type="ARBA" id="ARBA00022723"/>
    </source>
</evidence>
<keyword evidence="8 10" id="KW-0694">RNA-binding</keyword>
<comment type="subcellular location">
    <subcellularLocation>
        <location evidence="10">Cytoplasm</location>
    </subcellularLocation>
</comment>
<proteinExistence type="inferred from homology"/>
<feature type="binding site" evidence="10">
    <location>
        <begin position="111"/>
        <end position="114"/>
    </location>
    <ligand>
        <name>GTP</name>
        <dbReference type="ChEBI" id="CHEBI:37565"/>
    </ligand>
</feature>
<dbReference type="GO" id="GO:0005737">
    <property type="term" value="C:cytoplasm"/>
    <property type="evidence" value="ECO:0007669"/>
    <property type="project" value="UniProtKB-SubCell"/>
</dbReference>
<feature type="binding site" evidence="10">
    <location>
        <begin position="159"/>
        <end position="167"/>
    </location>
    <ligand>
        <name>GTP</name>
        <dbReference type="ChEBI" id="CHEBI:37565"/>
    </ligand>
</feature>
<dbReference type="InterPro" id="IPR012340">
    <property type="entry name" value="NA-bd_OB-fold"/>
</dbReference>
<accession>A0A9D1MA40</accession>
<dbReference type="CDD" id="cd04466">
    <property type="entry name" value="S1_YloQ_GTPase"/>
    <property type="match status" value="1"/>
</dbReference>
<dbReference type="InterPro" id="IPR031944">
    <property type="entry name" value="RsgA_N"/>
</dbReference>
<feature type="binding site" evidence="10">
    <location>
        <position position="253"/>
    </location>
    <ligand>
        <name>Zn(2+)</name>
        <dbReference type="ChEBI" id="CHEBI:29105"/>
    </ligand>
</feature>
<reference evidence="13" key="1">
    <citation type="submission" date="2020-10" db="EMBL/GenBank/DDBJ databases">
        <authorList>
            <person name="Gilroy R."/>
        </authorList>
    </citation>
    <scope>NUCLEOTIDE SEQUENCE</scope>
    <source>
        <strain evidence="13">USAMLcec3-3695</strain>
    </source>
</reference>
<evidence type="ECO:0000259" key="11">
    <source>
        <dbReference type="PROSITE" id="PS50936"/>
    </source>
</evidence>
<dbReference type="PROSITE" id="PS51721">
    <property type="entry name" value="G_CP"/>
    <property type="match status" value="1"/>
</dbReference>
<sequence length="286" mass="30856">MKGIIYKGIGGFYYVRNADGEEVECKARGKFRKDRVIPMIGDEVEVDVKNGKGSIVSIETRRTRLVRPPVANIDIVVIVAAAKSPDPNAALIDRMLVNAESNGIEPIVCINKTDLADASELEAIYKGAGYKTVSVSAETGGGVDELKSLIRGRIAAFAGVSGVGKSSLLTLITGNSLETGAVSEKISRGRHTTRHVELFPTEGGGYVLDTPGFSSVEIEDIPLEMIEQCFPEIAEASGGCRFRGCAHIGEPDCAVKALVAEKKIAQSRYCSYKELYELRKGKKEWK</sequence>
<dbReference type="EMBL" id="DVNB01000014">
    <property type="protein sequence ID" value="HIU56409.1"/>
    <property type="molecule type" value="Genomic_DNA"/>
</dbReference>
<dbReference type="GO" id="GO:0003924">
    <property type="term" value="F:GTPase activity"/>
    <property type="evidence" value="ECO:0007669"/>
    <property type="project" value="UniProtKB-UniRule"/>
</dbReference>
<protein>
    <recommendedName>
        <fullName evidence="10">Small ribosomal subunit biogenesis GTPase RsgA</fullName>
        <ecNumber evidence="10">3.6.1.-</ecNumber>
    </recommendedName>
</protein>
<dbReference type="Proteomes" id="UP000824109">
    <property type="component" value="Unassembled WGS sequence"/>
</dbReference>
<dbReference type="GO" id="GO:0005525">
    <property type="term" value="F:GTP binding"/>
    <property type="evidence" value="ECO:0007669"/>
    <property type="project" value="UniProtKB-UniRule"/>
</dbReference>
<dbReference type="Pfam" id="PF16745">
    <property type="entry name" value="RsgA_N"/>
    <property type="match status" value="1"/>
</dbReference>
<dbReference type="InterPro" id="IPR004881">
    <property type="entry name" value="Ribosome_biogen_GTPase_RsgA"/>
</dbReference>
<comment type="cofactor">
    <cofactor evidence="10">
        <name>Zn(2+)</name>
        <dbReference type="ChEBI" id="CHEBI:29105"/>
    </cofactor>
    <text evidence="10">Binds 1 zinc ion per subunit.</text>
</comment>
<keyword evidence="4 10" id="KW-0699">rRNA-binding</keyword>
<evidence type="ECO:0000256" key="6">
    <source>
        <dbReference type="ARBA" id="ARBA00022801"/>
    </source>
</evidence>
<evidence type="ECO:0000313" key="13">
    <source>
        <dbReference type="EMBL" id="HIU56409.1"/>
    </source>
</evidence>
<keyword evidence="2 10" id="KW-0690">Ribosome biogenesis</keyword>
<dbReference type="AlphaFoldDB" id="A0A9D1MA40"/>
<keyword evidence="9 10" id="KW-0342">GTP-binding</keyword>
<feature type="binding site" evidence="10">
    <location>
        <position position="240"/>
    </location>
    <ligand>
        <name>Zn(2+)</name>
        <dbReference type="ChEBI" id="CHEBI:29105"/>
    </ligand>
</feature>
<comment type="subunit">
    <text evidence="10">Monomer. Associates with 30S ribosomal subunit, binds 16S rRNA.</text>
</comment>
<dbReference type="GO" id="GO:0042274">
    <property type="term" value="P:ribosomal small subunit biogenesis"/>
    <property type="evidence" value="ECO:0007669"/>
    <property type="project" value="UniProtKB-UniRule"/>
</dbReference>
<feature type="binding site" evidence="10">
    <location>
        <position position="245"/>
    </location>
    <ligand>
        <name>Zn(2+)</name>
        <dbReference type="ChEBI" id="CHEBI:29105"/>
    </ligand>
</feature>
<evidence type="ECO:0000256" key="7">
    <source>
        <dbReference type="ARBA" id="ARBA00022833"/>
    </source>
</evidence>
<evidence type="ECO:0000256" key="1">
    <source>
        <dbReference type="ARBA" id="ARBA00022490"/>
    </source>
</evidence>
<evidence type="ECO:0000256" key="5">
    <source>
        <dbReference type="ARBA" id="ARBA00022741"/>
    </source>
</evidence>